<keyword evidence="2" id="KW-0479">Metal-binding</keyword>
<keyword evidence="6" id="KW-0804">Transcription</keyword>
<gene>
    <name evidence="12" type="primary">LOC113069664</name>
</gene>
<accession>A0A6P6MQA9</accession>
<evidence type="ECO:0000256" key="8">
    <source>
        <dbReference type="PROSITE-ProRule" id="PRU00027"/>
    </source>
</evidence>
<dbReference type="AlphaFoldDB" id="A0A6P6MQA9"/>
<feature type="region of interest" description="Disordered" evidence="9">
    <location>
        <begin position="451"/>
        <end position="513"/>
    </location>
</feature>
<sequence>MEAPQKRCRKSVVWEHFHLETPNKVRCMYCYRQLAYFNNTSSMMRHLRSTHPAILQCAEDGNIPPVPRPATDTAGPSKQGRQRELDEALVDMVVKDLQPFTIVEDEGFMAFVNKLDPSYVLPSRKALKTMVTERYNISKEKTMEDLKKADFVSLTADMWSSINMDGYLGVTCHYITPEAKLATVVLGVRRFYQTHTAQHLMEAKALLMAEWGITTKVQCMVTDNASNMILSAQLLNLRHVPCFAHNLNLIVKKALDQTPLINEIRQKARKIVGLFRSSCKAKDKLVEMQGLMGRPALKLMQEVDTRWNSTYDMLQRLYEQREPVGAALSNLNSDTAPLTSFEYNIIQESLSLLQPFKLATTELSEEQRVSASKLIPLYRMLQHKLSRKKGQSAQESTAQLVPPSGSCLPGSAPGSDQFIEGTFNCPKPFWYFLCPHCPRWRSDQGVGWDSPSGALVAMQPPQPAHRRECLPAASSTPTQPQQQPSPLRGDSCSGAAQPVSVPKPAKRQAKQRS</sequence>
<feature type="region of interest" description="Disordered" evidence="9">
    <location>
        <begin position="386"/>
        <end position="413"/>
    </location>
</feature>
<keyword evidence="3 8" id="KW-0863">Zinc-finger</keyword>
<evidence type="ECO:0000313" key="12">
    <source>
        <dbReference type="RefSeq" id="XP_026098618.1"/>
    </source>
</evidence>
<dbReference type="Gene3D" id="1.10.10.1070">
    <property type="entry name" value="Zinc finger, BED domain-containing"/>
    <property type="match status" value="1"/>
</dbReference>
<protein>
    <submittedName>
        <fullName evidence="12">Zinc finger BED domain-containing protein 4-like</fullName>
    </submittedName>
</protein>
<comment type="subcellular location">
    <subcellularLocation>
        <location evidence="1">Nucleus</location>
    </subcellularLocation>
</comment>
<reference evidence="12" key="1">
    <citation type="submission" date="2025-08" db="UniProtKB">
        <authorList>
            <consortium name="RefSeq"/>
        </authorList>
    </citation>
    <scope>IDENTIFICATION</scope>
    <source>
        <strain evidence="12">Wakin</strain>
        <tissue evidence="12">Muscle</tissue>
    </source>
</reference>
<dbReference type="GO" id="GO:0003677">
    <property type="term" value="F:DNA binding"/>
    <property type="evidence" value="ECO:0007669"/>
    <property type="project" value="InterPro"/>
</dbReference>
<dbReference type="GO" id="GO:0009791">
    <property type="term" value="P:post-embryonic development"/>
    <property type="evidence" value="ECO:0007669"/>
    <property type="project" value="UniProtKB-ARBA"/>
</dbReference>
<feature type="domain" description="BED-type" evidence="10">
    <location>
        <begin position="8"/>
        <end position="58"/>
    </location>
</feature>
<evidence type="ECO:0000256" key="9">
    <source>
        <dbReference type="SAM" id="MobiDB-lite"/>
    </source>
</evidence>
<evidence type="ECO:0000256" key="2">
    <source>
        <dbReference type="ARBA" id="ARBA00022723"/>
    </source>
</evidence>
<dbReference type="SMART" id="SM00614">
    <property type="entry name" value="ZnF_BED"/>
    <property type="match status" value="1"/>
</dbReference>
<dbReference type="InterPro" id="IPR003656">
    <property type="entry name" value="Znf_BED"/>
</dbReference>
<dbReference type="OrthoDB" id="1869581at2759"/>
<dbReference type="Proteomes" id="UP000515129">
    <property type="component" value="Chromosome 5"/>
</dbReference>
<dbReference type="InterPro" id="IPR036236">
    <property type="entry name" value="Znf_C2H2_sf"/>
</dbReference>
<feature type="compositionally biased region" description="Basic residues" evidence="9">
    <location>
        <begin position="504"/>
        <end position="513"/>
    </location>
</feature>
<evidence type="ECO:0000256" key="3">
    <source>
        <dbReference type="ARBA" id="ARBA00022771"/>
    </source>
</evidence>
<evidence type="ECO:0000256" key="6">
    <source>
        <dbReference type="ARBA" id="ARBA00023163"/>
    </source>
</evidence>
<keyword evidence="4" id="KW-0862">Zinc</keyword>
<dbReference type="GO" id="GO:0008270">
    <property type="term" value="F:zinc ion binding"/>
    <property type="evidence" value="ECO:0007669"/>
    <property type="project" value="UniProtKB-KW"/>
</dbReference>
<dbReference type="GO" id="GO:0005634">
    <property type="term" value="C:nucleus"/>
    <property type="evidence" value="ECO:0007669"/>
    <property type="project" value="UniProtKB-SubCell"/>
</dbReference>
<keyword evidence="7" id="KW-0539">Nucleus</keyword>
<dbReference type="PANTHER" id="PTHR46481">
    <property type="entry name" value="ZINC FINGER BED DOMAIN-CONTAINING PROTEIN 4"/>
    <property type="match status" value="1"/>
</dbReference>
<dbReference type="PANTHER" id="PTHR46481:SF10">
    <property type="entry name" value="ZINC FINGER BED DOMAIN-CONTAINING PROTEIN 39"/>
    <property type="match status" value="1"/>
</dbReference>
<evidence type="ECO:0000256" key="1">
    <source>
        <dbReference type="ARBA" id="ARBA00004123"/>
    </source>
</evidence>
<organism evidence="11 12">
    <name type="scientific">Carassius auratus</name>
    <name type="common">Goldfish</name>
    <dbReference type="NCBI Taxonomy" id="7957"/>
    <lineage>
        <taxon>Eukaryota</taxon>
        <taxon>Metazoa</taxon>
        <taxon>Chordata</taxon>
        <taxon>Craniata</taxon>
        <taxon>Vertebrata</taxon>
        <taxon>Euteleostomi</taxon>
        <taxon>Actinopterygii</taxon>
        <taxon>Neopterygii</taxon>
        <taxon>Teleostei</taxon>
        <taxon>Ostariophysi</taxon>
        <taxon>Cypriniformes</taxon>
        <taxon>Cyprinidae</taxon>
        <taxon>Cyprininae</taxon>
        <taxon>Carassius</taxon>
    </lineage>
</organism>
<dbReference type="InterPro" id="IPR012337">
    <property type="entry name" value="RNaseH-like_sf"/>
</dbReference>
<dbReference type="InterPro" id="IPR052035">
    <property type="entry name" value="ZnF_BED_domain_contain"/>
</dbReference>
<evidence type="ECO:0000256" key="4">
    <source>
        <dbReference type="ARBA" id="ARBA00022833"/>
    </source>
</evidence>
<dbReference type="GeneID" id="113069664"/>
<dbReference type="RefSeq" id="XP_026098618.1">
    <property type="nucleotide sequence ID" value="XM_026242833.1"/>
</dbReference>
<evidence type="ECO:0000256" key="7">
    <source>
        <dbReference type="ARBA" id="ARBA00023242"/>
    </source>
</evidence>
<evidence type="ECO:0000256" key="5">
    <source>
        <dbReference type="ARBA" id="ARBA00023015"/>
    </source>
</evidence>
<name>A0A6P6MQA9_CARAU</name>
<dbReference type="SUPFAM" id="SSF140996">
    <property type="entry name" value="Hermes dimerisation domain"/>
    <property type="match status" value="1"/>
</dbReference>
<dbReference type="SUPFAM" id="SSF53098">
    <property type="entry name" value="Ribonuclease H-like"/>
    <property type="match status" value="1"/>
</dbReference>
<dbReference type="SUPFAM" id="SSF57667">
    <property type="entry name" value="beta-beta-alpha zinc fingers"/>
    <property type="match status" value="1"/>
</dbReference>
<proteinExistence type="predicted"/>
<feature type="region of interest" description="Disordered" evidence="9">
    <location>
        <begin position="61"/>
        <end position="82"/>
    </location>
</feature>
<dbReference type="KEGG" id="caua:113069664"/>
<dbReference type="PROSITE" id="PS50808">
    <property type="entry name" value="ZF_BED"/>
    <property type="match status" value="1"/>
</dbReference>
<feature type="compositionally biased region" description="Low complexity" evidence="9">
    <location>
        <begin position="471"/>
        <end position="486"/>
    </location>
</feature>
<dbReference type="Pfam" id="PF02892">
    <property type="entry name" value="zf-BED"/>
    <property type="match status" value="1"/>
</dbReference>
<evidence type="ECO:0000313" key="11">
    <source>
        <dbReference type="Proteomes" id="UP000515129"/>
    </source>
</evidence>
<keyword evidence="11" id="KW-1185">Reference proteome</keyword>
<keyword evidence="5" id="KW-0805">Transcription regulation</keyword>
<evidence type="ECO:0000259" key="10">
    <source>
        <dbReference type="PROSITE" id="PS50808"/>
    </source>
</evidence>